<evidence type="ECO:0000256" key="5">
    <source>
        <dbReference type="ARBA" id="ARBA00022842"/>
    </source>
</evidence>
<dbReference type="PANTHER" id="PTHR43771">
    <property type="entry name" value="PHOSPHOMANNOMUTASE"/>
    <property type="match status" value="1"/>
</dbReference>
<evidence type="ECO:0000256" key="4">
    <source>
        <dbReference type="ARBA" id="ARBA00022723"/>
    </source>
</evidence>
<feature type="domain" description="Alpha-D-phosphohexomutase C-terminal" evidence="7">
    <location>
        <begin position="381"/>
        <end position="455"/>
    </location>
</feature>
<dbReference type="Proteomes" id="UP001244136">
    <property type="component" value="Chromosome"/>
</dbReference>
<evidence type="ECO:0000259" key="8">
    <source>
        <dbReference type="Pfam" id="PF02878"/>
    </source>
</evidence>
<evidence type="ECO:0000313" key="12">
    <source>
        <dbReference type="Proteomes" id="UP001244136"/>
    </source>
</evidence>
<comment type="similarity">
    <text evidence="2">Belongs to the phosphohexose mutase family.</text>
</comment>
<evidence type="ECO:0000256" key="6">
    <source>
        <dbReference type="ARBA" id="ARBA00023235"/>
    </source>
</evidence>
<name>A0ABY8PX79_9ACTN</name>
<dbReference type="CDD" id="cd03089">
    <property type="entry name" value="PMM_PGM"/>
    <property type="match status" value="1"/>
</dbReference>
<comment type="cofactor">
    <cofactor evidence="1">
        <name>Mg(2+)</name>
        <dbReference type="ChEBI" id="CHEBI:18420"/>
    </cofactor>
</comment>
<dbReference type="InterPro" id="IPR005841">
    <property type="entry name" value="Alpha-D-phosphohexomutase_SF"/>
</dbReference>
<dbReference type="RefSeq" id="WP_281144824.1">
    <property type="nucleotide sequence ID" value="NZ_CP123967.1"/>
</dbReference>
<feature type="domain" description="Alpha-D-phosphohexomutase alpha/beta/alpha" evidence="9">
    <location>
        <begin position="176"/>
        <end position="260"/>
    </location>
</feature>
<reference evidence="11 12" key="1">
    <citation type="journal article" date="2008" name="Int. J. Syst. Evol. Microbiol.">
        <title>Tessaracoccus flavescens sp. nov., isolated from marine sediment.</title>
        <authorList>
            <person name="Lee D.W."/>
            <person name="Lee S.D."/>
        </authorList>
    </citation>
    <scope>NUCLEOTIDE SEQUENCE [LARGE SCALE GENOMIC DNA]</scope>
    <source>
        <strain evidence="11 12">T21</strain>
    </source>
</reference>
<dbReference type="InterPro" id="IPR005845">
    <property type="entry name" value="A-D-PHexomutase_a/b/a-II"/>
</dbReference>
<evidence type="ECO:0000259" key="10">
    <source>
        <dbReference type="Pfam" id="PF02880"/>
    </source>
</evidence>
<evidence type="ECO:0000259" key="7">
    <source>
        <dbReference type="Pfam" id="PF00408"/>
    </source>
</evidence>
<dbReference type="InterPro" id="IPR016055">
    <property type="entry name" value="A-D-PHexomutase_a/b/a-I/II/III"/>
</dbReference>
<dbReference type="EMBL" id="CP123967">
    <property type="protein sequence ID" value="WGT47084.1"/>
    <property type="molecule type" value="Genomic_DNA"/>
</dbReference>
<dbReference type="InterPro" id="IPR005844">
    <property type="entry name" value="A-D-PHexomutase_a/b/a-I"/>
</dbReference>
<evidence type="ECO:0000259" key="9">
    <source>
        <dbReference type="Pfam" id="PF02879"/>
    </source>
</evidence>
<dbReference type="PANTHER" id="PTHR43771:SF1">
    <property type="entry name" value="PHOSPHOMANNOMUTASE"/>
    <property type="match status" value="1"/>
</dbReference>
<accession>A0ABY8PX79</accession>
<gene>
    <name evidence="11" type="ORF">QH948_13365</name>
</gene>
<dbReference type="InterPro" id="IPR036900">
    <property type="entry name" value="A-D-PHexomutase_C_sf"/>
</dbReference>
<sequence length="458" mass="48526">MKRDLDAVIKAYDVRGLVPEQLDGDLAERLGGAFARVTGASAAEGGPGAVIVAHDMRPSGPELVERFCAGVTAQGVDVVNIGLASTDMAYFASGQLELPGAMFTASHNPAGYNGIKFCRARAVPVGRDTGLGAMRDLVKHEIDAPEGVAPGRVRSIDLLGEYARFLHMLVPLTGIRPLKVVVDAGNGMGGYTVPKVLGGDSLEIVPLYFELDGTFPNHEANPLDPANLVDLQARVVAEDADLGLAFDGDADRCFVVDERGAAVSPSALTALIAEREIARRPGATILHNLITSRAVPELVRELGGTPVRTEVGHSFIKAHMARTGAVFGGEHSGHYYFGSFFNADSGMLAAMHVLAALGRSQAGTRLSELVADYARYVPSGEINTRVADTDAATAAVHDAFATRPGVEFDNLDGMSVEGGTWRFNLRPSNTEPLLRLNVEAATSDEMTEIRDEVLALIR</sequence>
<dbReference type="SUPFAM" id="SSF53738">
    <property type="entry name" value="Phosphoglucomutase, first 3 domains"/>
    <property type="match status" value="3"/>
</dbReference>
<evidence type="ECO:0000256" key="2">
    <source>
        <dbReference type="ARBA" id="ARBA00010231"/>
    </source>
</evidence>
<evidence type="ECO:0000313" key="11">
    <source>
        <dbReference type="EMBL" id="WGT47084.1"/>
    </source>
</evidence>
<keyword evidence="12" id="KW-1185">Reference proteome</keyword>
<protein>
    <submittedName>
        <fullName evidence="11">Phosphomannomutase/phosphoglucomutase</fullName>
    </submittedName>
</protein>
<dbReference type="NCBIfam" id="NF007088">
    <property type="entry name" value="PRK09542.1"/>
    <property type="match status" value="1"/>
</dbReference>
<evidence type="ECO:0000256" key="1">
    <source>
        <dbReference type="ARBA" id="ARBA00001946"/>
    </source>
</evidence>
<proteinExistence type="inferred from homology"/>
<keyword evidence="3" id="KW-0597">Phosphoprotein</keyword>
<dbReference type="Pfam" id="PF02880">
    <property type="entry name" value="PGM_PMM_III"/>
    <property type="match status" value="1"/>
</dbReference>
<dbReference type="Pfam" id="PF02879">
    <property type="entry name" value="PGM_PMM_II"/>
    <property type="match status" value="1"/>
</dbReference>
<feature type="domain" description="Alpha-D-phosphohexomutase alpha/beta/alpha" evidence="10">
    <location>
        <begin position="267"/>
        <end position="376"/>
    </location>
</feature>
<keyword evidence="6" id="KW-0413">Isomerase</keyword>
<dbReference type="Gene3D" id="3.30.310.50">
    <property type="entry name" value="Alpha-D-phosphohexomutase, C-terminal domain"/>
    <property type="match status" value="1"/>
</dbReference>
<dbReference type="Pfam" id="PF02878">
    <property type="entry name" value="PGM_PMM_I"/>
    <property type="match status" value="1"/>
</dbReference>
<dbReference type="PRINTS" id="PR00509">
    <property type="entry name" value="PGMPMM"/>
</dbReference>
<dbReference type="InterPro" id="IPR005843">
    <property type="entry name" value="A-D-PHexomutase_C"/>
</dbReference>
<dbReference type="SUPFAM" id="SSF55957">
    <property type="entry name" value="Phosphoglucomutase, C-terminal domain"/>
    <property type="match status" value="1"/>
</dbReference>
<organism evidence="11 12">
    <name type="scientific">Tessaracoccus lacteus</name>
    <dbReference type="NCBI Taxonomy" id="3041766"/>
    <lineage>
        <taxon>Bacteria</taxon>
        <taxon>Bacillati</taxon>
        <taxon>Actinomycetota</taxon>
        <taxon>Actinomycetes</taxon>
        <taxon>Propionibacteriales</taxon>
        <taxon>Propionibacteriaceae</taxon>
        <taxon>Tessaracoccus</taxon>
    </lineage>
</organism>
<keyword evidence="5" id="KW-0460">Magnesium</keyword>
<evidence type="ECO:0000256" key="3">
    <source>
        <dbReference type="ARBA" id="ARBA00022553"/>
    </source>
</evidence>
<keyword evidence="4" id="KW-0479">Metal-binding</keyword>
<dbReference type="Gene3D" id="3.40.120.10">
    <property type="entry name" value="Alpha-D-Glucose-1,6-Bisphosphate, subunit A, domain 3"/>
    <property type="match status" value="3"/>
</dbReference>
<dbReference type="Pfam" id="PF00408">
    <property type="entry name" value="PGM_PMM_IV"/>
    <property type="match status" value="1"/>
</dbReference>
<feature type="domain" description="Alpha-D-phosphohexomutase alpha/beta/alpha" evidence="8">
    <location>
        <begin position="9"/>
        <end position="129"/>
    </location>
</feature>
<dbReference type="InterPro" id="IPR005846">
    <property type="entry name" value="A-D-PHexomutase_a/b/a-III"/>
</dbReference>